<sequence>MPLKACFHQSLEPDSILMRNPIRRSKKIGLTQGGRVRDGDASQKRSRVRQIDAIWTKLSERPDDGEILFITENPSRDYYHPCDEKDIRKVLAHLPRRHWRHLRAVVFRRSSARDRANGVEARRRYLCVILNPFPVSNEVDWGIRPPSLKVRSHYAPWCDRWEVRDGRHFHVWTAEQVRRYYRYHLFLHEMGHLNQPAFHSLMRREDFAEDYALTWARKLGQL</sequence>
<protein>
    <submittedName>
        <fullName evidence="1">Uncharacterized protein</fullName>
    </submittedName>
</protein>
<evidence type="ECO:0000313" key="2">
    <source>
        <dbReference type="Proteomes" id="UP000321577"/>
    </source>
</evidence>
<reference evidence="1 2" key="1">
    <citation type="submission" date="2019-07" db="EMBL/GenBank/DDBJ databases">
        <title>Whole genome shotgun sequence of Brevifollis gellanilyticus NBRC 108608.</title>
        <authorList>
            <person name="Hosoyama A."/>
            <person name="Uohara A."/>
            <person name="Ohji S."/>
            <person name="Ichikawa N."/>
        </authorList>
    </citation>
    <scope>NUCLEOTIDE SEQUENCE [LARGE SCALE GENOMIC DNA]</scope>
    <source>
        <strain evidence="1 2">NBRC 108608</strain>
    </source>
</reference>
<proteinExistence type="predicted"/>
<gene>
    <name evidence="1" type="ORF">BGE01nite_00870</name>
</gene>
<comment type="caution">
    <text evidence="1">The sequence shown here is derived from an EMBL/GenBank/DDBJ whole genome shotgun (WGS) entry which is preliminary data.</text>
</comment>
<dbReference type="EMBL" id="BKAG01000001">
    <property type="protein sequence ID" value="GEP40796.1"/>
    <property type="molecule type" value="Genomic_DNA"/>
</dbReference>
<accession>A0A512M230</accession>
<keyword evidence="2" id="KW-1185">Reference proteome</keyword>
<dbReference type="Proteomes" id="UP000321577">
    <property type="component" value="Unassembled WGS sequence"/>
</dbReference>
<name>A0A512M230_9BACT</name>
<dbReference type="AlphaFoldDB" id="A0A512M230"/>
<organism evidence="1 2">
    <name type="scientific">Brevifollis gellanilyticus</name>
    <dbReference type="NCBI Taxonomy" id="748831"/>
    <lineage>
        <taxon>Bacteria</taxon>
        <taxon>Pseudomonadati</taxon>
        <taxon>Verrucomicrobiota</taxon>
        <taxon>Verrucomicrobiia</taxon>
        <taxon>Verrucomicrobiales</taxon>
        <taxon>Verrucomicrobiaceae</taxon>
    </lineage>
</organism>
<evidence type="ECO:0000313" key="1">
    <source>
        <dbReference type="EMBL" id="GEP40796.1"/>
    </source>
</evidence>